<comment type="pathway">
    <text evidence="1">Cell wall biogenesis; cell wall polysaccharide biosynthesis.</text>
</comment>
<dbReference type="PANTHER" id="PTHR43179:SF12">
    <property type="entry name" value="GALACTOFURANOSYLTRANSFERASE GLFT2"/>
    <property type="match status" value="1"/>
</dbReference>
<dbReference type="AlphaFoldDB" id="A0A4Y8X1Y7"/>
<dbReference type="SUPFAM" id="SSF53756">
    <property type="entry name" value="UDP-Glycosyltransferase/glycogen phosphorylase"/>
    <property type="match status" value="1"/>
</dbReference>
<evidence type="ECO:0000259" key="6">
    <source>
        <dbReference type="Pfam" id="PF02709"/>
    </source>
</evidence>
<feature type="domain" description="Galactosyltransferase C-terminal" evidence="6">
    <location>
        <begin position="542"/>
        <end position="594"/>
    </location>
</feature>
<evidence type="ECO:0000313" key="8">
    <source>
        <dbReference type="EMBL" id="MBB4881892.1"/>
    </source>
</evidence>
<proteinExistence type="inferred from homology"/>
<dbReference type="Pfam" id="PF02709">
    <property type="entry name" value="Glyco_transf_7C"/>
    <property type="match status" value="1"/>
</dbReference>
<comment type="similarity">
    <text evidence="2">Belongs to the glycosyltransferase 2 family.</text>
</comment>
<evidence type="ECO:0000256" key="4">
    <source>
        <dbReference type="ARBA" id="ARBA00022679"/>
    </source>
</evidence>
<dbReference type="PANTHER" id="PTHR43179">
    <property type="entry name" value="RHAMNOSYLTRANSFERASE WBBL"/>
    <property type="match status" value="1"/>
</dbReference>
<keyword evidence="9" id="KW-1185">Reference proteome</keyword>
<evidence type="ECO:0000313" key="9">
    <source>
        <dbReference type="Proteomes" id="UP000560081"/>
    </source>
</evidence>
<keyword evidence="3" id="KW-0328">Glycosyltransferase</keyword>
<evidence type="ECO:0000256" key="3">
    <source>
        <dbReference type="ARBA" id="ARBA00022676"/>
    </source>
</evidence>
<dbReference type="InterPro" id="IPR027791">
    <property type="entry name" value="Galactosyl_T_C"/>
</dbReference>
<dbReference type="InterPro" id="IPR001173">
    <property type="entry name" value="Glyco_trans_2-like"/>
</dbReference>
<dbReference type="OrthoDB" id="6653642at2"/>
<accession>A0A4Y8X1Y7</accession>
<evidence type="ECO:0000256" key="1">
    <source>
        <dbReference type="ARBA" id="ARBA00004776"/>
    </source>
</evidence>
<protein>
    <submittedName>
        <fullName evidence="8">GT2 family glycosyltransferase/glycosyltransferase involved in cell wall biosynthesis</fullName>
    </submittedName>
</protein>
<keyword evidence="4 8" id="KW-0808">Transferase</keyword>
<dbReference type="Gene3D" id="3.90.550.10">
    <property type="entry name" value="Spore Coat Polysaccharide Biosynthesis Protein SpsA, Chain A"/>
    <property type="match status" value="1"/>
</dbReference>
<dbReference type="GO" id="GO:0016757">
    <property type="term" value="F:glycosyltransferase activity"/>
    <property type="evidence" value="ECO:0007669"/>
    <property type="project" value="UniProtKB-KW"/>
</dbReference>
<evidence type="ECO:0000256" key="2">
    <source>
        <dbReference type="ARBA" id="ARBA00006739"/>
    </source>
</evidence>
<evidence type="ECO:0000259" key="7">
    <source>
        <dbReference type="Pfam" id="PF13439"/>
    </source>
</evidence>
<dbReference type="EMBL" id="JACHMC010000001">
    <property type="protein sequence ID" value="MBB4881892.1"/>
    <property type="molecule type" value="Genomic_DNA"/>
</dbReference>
<feature type="domain" description="Glycosyltransferase subfamily 4-like N-terminal" evidence="7">
    <location>
        <begin position="22"/>
        <end position="146"/>
    </location>
</feature>
<dbReference type="Pfam" id="PF00535">
    <property type="entry name" value="Glycos_transf_2"/>
    <property type="match status" value="1"/>
</dbReference>
<dbReference type="Pfam" id="PF13439">
    <property type="entry name" value="Glyco_transf_4"/>
    <property type="match status" value="1"/>
</dbReference>
<dbReference type="Proteomes" id="UP000560081">
    <property type="component" value="Unassembled WGS sequence"/>
</dbReference>
<feature type="domain" description="Glycosyltransferase 2-like" evidence="5">
    <location>
        <begin position="380"/>
        <end position="491"/>
    </location>
</feature>
<name>A0A4Y8X1Y7_9MICC</name>
<comment type="caution">
    <text evidence="8">The sequence shown here is derived from an EMBL/GenBank/DDBJ whole genome shotgun (WGS) entry which is preliminary data.</text>
</comment>
<organism evidence="8 9">
    <name type="scientific">Micrococcus flavus</name>
    <dbReference type="NCBI Taxonomy" id="384602"/>
    <lineage>
        <taxon>Bacteria</taxon>
        <taxon>Bacillati</taxon>
        <taxon>Actinomycetota</taxon>
        <taxon>Actinomycetes</taxon>
        <taxon>Micrococcales</taxon>
        <taxon>Micrococcaceae</taxon>
        <taxon>Micrococcus</taxon>
    </lineage>
</organism>
<dbReference type="RefSeq" id="WP_135029308.1">
    <property type="nucleotide sequence ID" value="NZ_BMLA01000003.1"/>
</dbReference>
<gene>
    <name evidence="8" type="ORF">BJ976_000243</name>
</gene>
<evidence type="ECO:0000259" key="5">
    <source>
        <dbReference type="Pfam" id="PF00535"/>
    </source>
</evidence>
<dbReference type="InterPro" id="IPR029044">
    <property type="entry name" value="Nucleotide-diphossugar_trans"/>
</dbReference>
<dbReference type="InterPro" id="IPR028098">
    <property type="entry name" value="Glyco_trans_4-like_N"/>
</dbReference>
<dbReference type="SUPFAM" id="SSF53448">
    <property type="entry name" value="Nucleotide-diphospho-sugar transferases"/>
    <property type="match status" value="1"/>
</dbReference>
<reference evidence="8 9" key="1">
    <citation type="submission" date="2020-08" db="EMBL/GenBank/DDBJ databases">
        <title>Sequencing the genomes of 1000 actinobacteria strains.</title>
        <authorList>
            <person name="Klenk H.-P."/>
        </authorList>
    </citation>
    <scope>NUCLEOTIDE SEQUENCE [LARGE SCALE GENOMIC DNA]</scope>
    <source>
        <strain evidence="8 9">DSM 19079</strain>
    </source>
</reference>
<dbReference type="Gene3D" id="3.40.50.2000">
    <property type="entry name" value="Glycogen Phosphorylase B"/>
    <property type="match status" value="2"/>
</dbReference>
<sequence length="673" mass="71887">MSITVQHVPAGHPYPRSVRPLEEQAAGDVVFWPDPPVPGAPAHRWWPPQALTADWLREHRPDVLHVHFGFEHFTSAELAEALEAQHAHGGAVAVTVHDLENPHLTDQGPHRERLRVLLEHADAVFTLTPGAAEAVARDYGVRALVVPHPHIVPLERIAALDVDGDAAAEGEPARAPEPVPGVDRPARILVHAKDLRAQVDPVGLLPVLAAAIEELEGAGTDVEIVIDVQDGVRDAAALEALEAGAAEHGFTLWRHARLTDEELHDALRAADVSVLPYRIGTHSGWVEMCRDLGVPVAVADVGHIADQARAWRRTDVLAVFDPTEPSSLAAALSGLVAARVGLRSAPAAYRAAQRRRVAAAHVAAYRTALARHRGHAATVSALVITGNRDAHLARVLRGLERSFRRPDQVVVVFMGQPDGAVPATDLPVTVGHVPAGHGLPLAAARNEAARLATGDVLVFLDVDCIPAADAVGVLAAEVAAHPGALVMGTPRYLAPDWLDSLAAAGVAADPELPGRAPTDGDLRTRSVPHAGRAHLRPGPSDEWHLVWTLVMAVGRADLARIGGFDEGFSGYGAEDTDLAFRARDAGLQLRVSPAEAFHQHHGVHRPPLHHVADIVVNARRFRELHGVWPMEGWLGAFAERGLIRWTPAGDGLELVREPTEEEVAAARVADAAY</sequence>